<comment type="caution">
    <text evidence="10">The sequence shown here is derived from an EMBL/GenBank/DDBJ whole genome shotgun (WGS) entry which is preliminary data.</text>
</comment>
<dbReference type="Pfam" id="PF00015">
    <property type="entry name" value="MCPsignal"/>
    <property type="match status" value="1"/>
</dbReference>
<protein>
    <submittedName>
        <fullName evidence="10">Methyl-accepting chemotaxis protein</fullName>
    </submittedName>
</protein>
<dbReference type="GO" id="GO:0006935">
    <property type="term" value="P:chemotaxis"/>
    <property type="evidence" value="ECO:0007669"/>
    <property type="project" value="InterPro"/>
</dbReference>
<reference evidence="10" key="1">
    <citation type="journal article" date="2021" name="PeerJ">
        <title>Extensive microbial diversity within the chicken gut microbiome revealed by metagenomics and culture.</title>
        <authorList>
            <person name="Gilroy R."/>
            <person name="Ravi A."/>
            <person name="Getino M."/>
            <person name="Pursley I."/>
            <person name="Horton D.L."/>
            <person name="Alikhan N.F."/>
            <person name="Baker D."/>
            <person name="Gharbi K."/>
            <person name="Hall N."/>
            <person name="Watson M."/>
            <person name="Adriaenssens E.M."/>
            <person name="Foster-Nyarko E."/>
            <person name="Jarju S."/>
            <person name="Secka A."/>
            <person name="Antonio M."/>
            <person name="Oren A."/>
            <person name="Chaudhuri R.R."/>
            <person name="La Ragione R."/>
            <person name="Hildebrand F."/>
            <person name="Pallen M.J."/>
        </authorList>
    </citation>
    <scope>NUCLEOTIDE SEQUENCE</scope>
    <source>
        <strain evidence="10">CHK171-7178</strain>
    </source>
</reference>
<dbReference type="SMART" id="SM00283">
    <property type="entry name" value="MA"/>
    <property type="match status" value="1"/>
</dbReference>
<dbReference type="PRINTS" id="PR00260">
    <property type="entry name" value="CHEMTRNSDUCR"/>
</dbReference>
<dbReference type="GO" id="GO:0005886">
    <property type="term" value="C:plasma membrane"/>
    <property type="evidence" value="ECO:0007669"/>
    <property type="project" value="UniProtKB-SubCell"/>
</dbReference>
<evidence type="ECO:0000259" key="9">
    <source>
        <dbReference type="PROSITE" id="PS50885"/>
    </source>
</evidence>
<dbReference type="SMART" id="SM00304">
    <property type="entry name" value="HAMP"/>
    <property type="match status" value="1"/>
</dbReference>
<dbReference type="CDD" id="cd11386">
    <property type="entry name" value="MCP_signal"/>
    <property type="match status" value="1"/>
</dbReference>
<gene>
    <name evidence="10" type="ORF">K8V56_03060</name>
</gene>
<dbReference type="Gene3D" id="6.10.340.10">
    <property type="match status" value="1"/>
</dbReference>
<dbReference type="Gene3D" id="1.10.287.950">
    <property type="entry name" value="Methyl-accepting chemotaxis protein"/>
    <property type="match status" value="1"/>
</dbReference>
<evidence type="ECO:0000256" key="6">
    <source>
        <dbReference type="PROSITE-ProRule" id="PRU00284"/>
    </source>
</evidence>
<evidence type="ECO:0000256" key="1">
    <source>
        <dbReference type="ARBA" id="ARBA00004236"/>
    </source>
</evidence>
<dbReference type="AlphaFoldDB" id="A0A921KBJ8"/>
<reference evidence="10" key="2">
    <citation type="submission" date="2021-09" db="EMBL/GenBank/DDBJ databases">
        <authorList>
            <person name="Gilroy R."/>
        </authorList>
    </citation>
    <scope>NUCLEOTIDE SEQUENCE</scope>
    <source>
        <strain evidence="10">CHK171-7178</strain>
    </source>
</reference>
<evidence type="ECO:0000256" key="4">
    <source>
        <dbReference type="ARBA" id="ARBA00023224"/>
    </source>
</evidence>
<dbReference type="Proteomes" id="UP000698173">
    <property type="component" value="Unassembled WGS sequence"/>
</dbReference>
<evidence type="ECO:0000256" key="3">
    <source>
        <dbReference type="ARBA" id="ARBA00023136"/>
    </source>
</evidence>
<evidence type="ECO:0000259" key="8">
    <source>
        <dbReference type="PROSITE" id="PS50111"/>
    </source>
</evidence>
<accession>A0A921KBJ8</accession>
<comment type="subcellular location">
    <subcellularLocation>
        <location evidence="1">Cell membrane</location>
    </subcellularLocation>
</comment>
<dbReference type="PROSITE" id="PS50885">
    <property type="entry name" value="HAMP"/>
    <property type="match status" value="1"/>
</dbReference>
<dbReference type="SUPFAM" id="SSF58104">
    <property type="entry name" value="Methyl-accepting chemotaxis protein (MCP) signaling domain"/>
    <property type="match status" value="1"/>
</dbReference>
<dbReference type="GO" id="GO:0007165">
    <property type="term" value="P:signal transduction"/>
    <property type="evidence" value="ECO:0007669"/>
    <property type="project" value="UniProtKB-KW"/>
</dbReference>
<keyword evidence="2" id="KW-1003">Cell membrane</keyword>
<dbReference type="PROSITE" id="PS50111">
    <property type="entry name" value="CHEMOTAXIS_TRANSDUC_2"/>
    <property type="match status" value="1"/>
</dbReference>
<evidence type="ECO:0000256" key="2">
    <source>
        <dbReference type="ARBA" id="ARBA00022475"/>
    </source>
</evidence>
<feature type="domain" description="Methyl-accepting transducer" evidence="8">
    <location>
        <begin position="289"/>
        <end position="525"/>
    </location>
</feature>
<dbReference type="PANTHER" id="PTHR32089">
    <property type="entry name" value="METHYL-ACCEPTING CHEMOTAXIS PROTEIN MCPB"/>
    <property type="match status" value="1"/>
</dbReference>
<sequence length="579" mass="63256">MRFFKNMSLKYKLLLTVSVIVLALFAVLTTQSISQLNGQLENDLEQELKSVGLLTARNLDSKDIDGLLTVQGEGDSEFLEMQRTLDEIREEQGIMFWSYIWKMEDDGVTPIGYTENLNEAYEAGELFTDLAPVHVDTAKLAIKNDQSEVTSIFEDSFGSWRTVFSPLKDESGNTIAVLGIDYSADYIDTIIKKSVTKQIIIAVIGISILLVLLYFTIDRLLLPLKKVVIVADQVANGELNDVDLQITNDEVGQLSQSIKTMVSNLQHVILNIRNTSDHVASSANQLTMNATESYISSTNVSKEMKNIAQNAETSLVMTEETAAAMEETAGGIQQIADSANTASESSLSASLAAEQGNEVVQQVIAQMQLINTSVEQIEETINGLHANSNKISDIVNIITAIAEQTNLLALNAAIEAARAGEHGKGFAVVADEVRRLAEQSSQSAKEIFQLIHMIQTDSNASVTVMEKGKEDVRVGMDYTNEVGQIFKRIVQSADEVADQIREISAASQEISASSEEVVASVNNIKKTSQQSTEFSLSVSQSTQEQLVSMQEVKEASASLGQTAEKLQSLITNFKLESED</sequence>
<dbReference type="FunFam" id="1.10.287.950:FF:000001">
    <property type="entry name" value="Methyl-accepting chemotaxis sensory transducer"/>
    <property type="match status" value="1"/>
</dbReference>
<evidence type="ECO:0000256" key="7">
    <source>
        <dbReference type="SAM" id="Phobius"/>
    </source>
</evidence>
<organism evidence="10 11">
    <name type="scientific">Sporosarcina psychrophila</name>
    <name type="common">Bacillus psychrophilus</name>
    <dbReference type="NCBI Taxonomy" id="1476"/>
    <lineage>
        <taxon>Bacteria</taxon>
        <taxon>Bacillati</taxon>
        <taxon>Bacillota</taxon>
        <taxon>Bacilli</taxon>
        <taxon>Bacillales</taxon>
        <taxon>Caryophanaceae</taxon>
        <taxon>Sporosarcina</taxon>
    </lineage>
</organism>
<feature type="transmembrane region" description="Helical" evidence="7">
    <location>
        <begin position="199"/>
        <end position="217"/>
    </location>
</feature>
<dbReference type="InterPro" id="IPR003660">
    <property type="entry name" value="HAMP_dom"/>
</dbReference>
<feature type="domain" description="HAMP" evidence="9">
    <location>
        <begin position="218"/>
        <end position="270"/>
    </location>
</feature>
<dbReference type="GO" id="GO:0004888">
    <property type="term" value="F:transmembrane signaling receptor activity"/>
    <property type="evidence" value="ECO:0007669"/>
    <property type="project" value="InterPro"/>
</dbReference>
<keyword evidence="3 7" id="KW-0472">Membrane</keyword>
<comment type="similarity">
    <text evidence="5">Belongs to the methyl-accepting chemotaxis (MCP) protein family.</text>
</comment>
<evidence type="ECO:0000256" key="5">
    <source>
        <dbReference type="ARBA" id="ARBA00029447"/>
    </source>
</evidence>
<dbReference type="InterPro" id="IPR004089">
    <property type="entry name" value="MCPsignal_dom"/>
</dbReference>
<name>A0A921KBJ8_SPOPS</name>
<dbReference type="CDD" id="cd06225">
    <property type="entry name" value="HAMP"/>
    <property type="match status" value="1"/>
</dbReference>
<keyword evidence="7" id="KW-0812">Transmembrane</keyword>
<dbReference type="InterPro" id="IPR004090">
    <property type="entry name" value="Chemotax_Me-accpt_rcpt"/>
</dbReference>
<dbReference type="PANTHER" id="PTHR32089:SF112">
    <property type="entry name" value="LYSOZYME-LIKE PROTEIN-RELATED"/>
    <property type="match status" value="1"/>
</dbReference>
<proteinExistence type="inferred from homology"/>
<evidence type="ECO:0000313" key="11">
    <source>
        <dbReference type="Proteomes" id="UP000698173"/>
    </source>
</evidence>
<keyword evidence="4 6" id="KW-0807">Transducer</keyword>
<keyword evidence="7" id="KW-1133">Transmembrane helix</keyword>
<dbReference type="EMBL" id="DYWT01000051">
    <property type="protein sequence ID" value="HJF30745.1"/>
    <property type="molecule type" value="Genomic_DNA"/>
</dbReference>
<dbReference type="Pfam" id="PF00672">
    <property type="entry name" value="HAMP"/>
    <property type="match status" value="1"/>
</dbReference>
<evidence type="ECO:0000313" key="10">
    <source>
        <dbReference type="EMBL" id="HJF30745.1"/>
    </source>
</evidence>